<dbReference type="InterPro" id="IPR012337">
    <property type="entry name" value="RNaseH-like_sf"/>
</dbReference>
<reference evidence="5" key="1">
    <citation type="submission" date="2018-05" db="EMBL/GenBank/DDBJ databases">
        <title>Draft genome of Mucuna pruriens seed.</title>
        <authorList>
            <person name="Nnadi N.E."/>
            <person name="Vos R."/>
            <person name="Hasami M.H."/>
            <person name="Devisetty U.K."/>
            <person name="Aguiy J.C."/>
        </authorList>
    </citation>
    <scope>NUCLEOTIDE SEQUENCE [LARGE SCALE GENOMIC DNA]</scope>
    <source>
        <strain evidence="5">JCA_2017</strain>
    </source>
</reference>
<dbReference type="Pfam" id="PF25597">
    <property type="entry name" value="SH3_retrovirus"/>
    <property type="match status" value="1"/>
</dbReference>
<feature type="domain" description="Retroviral polymerase SH3-like" evidence="4">
    <location>
        <begin position="352"/>
        <end position="406"/>
    </location>
</feature>
<dbReference type="PANTHER" id="PTHR42648">
    <property type="entry name" value="TRANSPOSASE, PUTATIVE-RELATED"/>
    <property type="match status" value="1"/>
</dbReference>
<dbReference type="GO" id="GO:0016787">
    <property type="term" value="F:hydrolase activity"/>
    <property type="evidence" value="ECO:0007669"/>
    <property type="project" value="UniProtKB-KW"/>
</dbReference>
<dbReference type="Pfam" id="PF07727">
    <property type="entry name" value="RVT_2"/>
    <property type="match status" value="1"/>
</dbReference>
<name>A0A371HT81_MUCPR</name>
<evidence type="ECO:0000259" key="3">
    <source>
        <dbReference type="Pfam" id="PF07727"/>
    </source>
</evidence>
<evidence type="ECO:0000256" key="2">
    <source>
        <dbReference type="ARBA" id="ARBA00022801"/>
    </source>
</evidence>
<keyword evidence="6" id="KW-1185">Reference proteome</keyword>
<evidence type="ECO:0000313" key="5">
    <source>
        <dbReference type="EMBL" id="RDY05986.1"/>
    </source>
</evidence>
<evidence type="ECO:0000313" key="6">
    <source>
        <dbReference type="Proteomes" id="UP000257109"/>
    </source>
</evidence>
<dbReference type="EMBL" id="QJKJ01001768">
    <property type="protein sequence ID" value="RDY05986.1"/>
    <property type="molecule type" value="Genomic_DNA"/>
</dbReference>
<dbReference type="Proteomes" id="UP000257109">
    <property type="component" value="Unassembled WGS sequence"/>
</dbReference>
<comment type="caution">
    <text evidence="5">The sequence shown here is derived from an EMBL/GenBank/DDBJ whole genome shotgun (WGS) entry which is preliminary data.</text>
</comment>
<dbReference type="AlphaFoldDB" id="A0A371HT81"/>
<sequence>MEMSNLTSKLKSLKLKLGEDLFVHLVLISLLAYFGQFKVNYNTQKDKWSLNELISHCRGCKKMTKSTYFASISQNKKRKNIKGKPKKDEEFTEYFCKKSRHMKKHCPKYVAWHVKKGKFLALVCSEVNLTFVPKDTWWVHCGATTHISVTMQGFLWSRLPSDYERFIFVNDGNKLKTKFILDLFETFGVPSLRWNLISISSLENFGLSCSFGNNKVSLYYNLNVISYGSLIDNLYIFYIVSSYKKIPQTNSQASCNGQQYFITFIDDYSRYSYLYLIREKPQSLNVFKSFKAEVELQLTKKIKVVKSNCGDKYYGKSLRREVLKIIFYILNRVISIKHLHIWGCPAEAQPYRLHERKLDSRTVSNSFVGYNEHSWGYKFYNPLSRYIFETRNARFLEEIEFEKEENIMNVVVEKEFVNDIVSLRISIRERRHAILDDCIVFLQEHEDVIILTKDDPINFFQAMHSSNSKKRIDAMKDEMKFVQDNDVWDLIELPKGVKPTGCKWKSKTKDPNDNIEKYKTSLVAKSFTKKEDIDYIETFYSIS</sequence>
<dbReference type="PANTHER" id="PTHR42648:SF28">
    <property type="entry name" value="TRANSPOSON-ENCODED PROTEIN WITH RIBONUCLEASE H-LIKE AND RETROVIRUS ZINC FINGER-LIKE DOMAINS"/>
    <property type="match status" value="1"/>
</dbReference>
<dbReference type="InterPro" id="IPR013103">
    <property type="entry name" value="RVT_2"/>
</dbReference>
<feature type="domain" description="Reverse transcriptase Ty1/copia-type" evidence="3">
    <location>
        <begin position="485"/>
        <end position="540"/>
    </location>
</feature>
<protein>
    <submittedName>
        <fullName evidence="5">Uncharacterized protein</fullName>
    </submittedName>
</protein>
<dbReference type="InterPro" id="IPR039537">
    <property type="entry name" value="Retrotran_Ty1/copia-like"/>
</dbReference>
<proteinExistence type="predicted"/>
<gene>
    <name evidence="5" type="ORF">CR513_10102</name>
</gene>
<accession>A0A371HT81</accession>
<dbReference type="OrthoDB" id="1751476at2759"/>
<evidence type="ECO:0000259" key="4">
    <source>
        <dbReference type="Pfam" id="PF25597"/>
    </source>
</evidence>
<evidence type="ECO:0000256" key="1">
    <source>
        <dbReference type="ARBA" id="ARBA00022723"/>
    </source>
</evidence>
<dbReference type="SUPFAM" id="SSF53098">
    <property type="entry name" value="Ribonuclease H-like"/>
    <property type="match status" value="1"/>
</dbReference>
<dbReference type="InterPro" id="IPR057670">
    <property type="entry name" value="SH3_retrovirus"/>
</dbReference>
<organism evidence="5 6">
    <name type="scientific">Mucuna pruriens</name>
    <name type="common">Velvet bean</name>
    <name type="synonym">Dolichos pruriens</name>
    <dbReference type="NCBI Taxonomy" id="157652"/>
    <lineage>
        <taxon>Eukaryota</taxon>
        <taxon>Viridiplantae</taxon>
        <taxon>Streptophyta</taxon>
        <taxon>Embryophyta</taxon>
        <taxon>Tracheophyta</taxon>
        <taxon>Spermatophyta</taxon>
        <taxon>Magnoliopsida</taxon>
        <taxon>eudicotyledons</taxon>
        <taxon>Gunneridae</taxon>
        <taxon>Pentapetalae</taxon>
        <taxon>rosids</taxon>
        <taxon>fabids</taxon>
        <taxon>Fabales</taxon>
        <taxon>Fabaceae</taxon>
        <taxon>Papilionoideae</taxon>
        <taxon>50 kb inversion clade</taxon>
        <taxon>NPAAA clade</taxon>
        <taxon>indigoferoid/millettioid clade</taxon>
        <taxon>Phaseoleae</taxon>
        <taxon>Mucuna</taxon>
    </lineage>
</organism>
<dbReference type="GO" id="GO:0046872">
    <property type="term" value="F:metal ion binding"/>
    <property type="evidence" value="ECO:0007669"/>
    <property type="project" value="UniProtKB-KW"/>
</dbReference>
<feature type="non-terminal residue" evidence="5">
    <location>
        <position position="1"/>
    </location>
</feature>
<keyword evidence="1" id="KW-0479">Metal-binding</keyword>
<keyword evidence="2" id="KW-0378">Hydrolase</keyword>